<dbReference type="SMART" id="SM00248">
    <property type="entry name" value="ANK"/>
    <property type="match status" value="3"/>
</dbReference>
<dbReference type="EMBL" id="KB910424">
    <property type="protein sequence ID" value="EOB11174.1"/>
    <property type="molecule type" value="Genomic_DNA"/>
</dbReference>
<dbReference type="PANTHER" id="PTHR24126">
    <property type="entry name" value="ANKYRIN REPEAT, PH AND SEC7 DOMAIN CONTAINING PROTEIN SECG-RELATED"/>
    <property type="match status" value="1"/>
</dbReference>
<dbReference type="STRING" id="578461.R0LZD5"/>
<dbReference type="OMA" id="RTIDYHE"/>
<proteinExistence type="predicted"/>
<organism evidence="4 5">
    <name type="scientific">Nosema bombycis (strain CQ1 / CVCC 102059)</name>
    <name type="common">Microsporidian parasite</name>
    <name type="synonym">Pebrine of silkworm</name>
    <dbReference type="NCBI Taxonomy" id="578461"/>
    <lineage>
        <taxon>Eukaryota</taxon>
        <taxon>Fungi</taxon>
        <taxon>Fungi incertae sedis</taxon>
        <taxon>Microsporidia</taxon>
        <taxon>Nosematidae</taxon>
        <taxon>Nosema</taxon>
    </lineage>
</organism>
<dbReference type="PROSITE" id="PS50088">
    <property type="entry name" value="ANK_REPEAT"/>
    <property type="match status" value="2"/>
</dbReference>
<name>R0LZD5_NOSB1</name>
<dbReference type="InterPro" id="IPR002110">
    <property type="entry name" value="Ankyrin_rpt"/>
</dbReference>
<dbReference type="InterPro" id="IPR036770">
    <property type="entry name" value="Ankyrin_rpt-contain_sf"/>
</dbReference>
<dbReference type="Gene3D" id="1.25.40.20">
    <property type="entry name" value="Ankyrin repeat-containing domain"/>
    <property type="match status" value="1"/>
</dbReference>
<sequence>MWIQKLEMITKKRLTLKEFIANDKHPREQREALINLVELSNYYKAMGVHKNENMPIAKRSPYTGSSAKKNELRRSLQSLRLALLDGREYKLDFPIIQCYYRRLDIIFLLAMLKGKTDILAYFLSYGFPGNINTPIFNSKLTPSYFQMSCALEYEVLSMFLDYSPSFTLTWNGLTPQMIASFNCFSLYYKQPWDFITTNQFYLMNKIRNVYIVEDREEPIFLFDFMCMNKHLLALKKLLDRYPELASVSRFCYIAYCNLNVLRLLTGYQIKSNQVYGGITPLHIAAFENNISILATFLYIKCNPNLQDLEGDTPLHVAARRKHFVALELLIRCGGRTTIRNKEGQSVSDITNDSGWKMNPPTYHGTDVLPNIMDMDKDRKMFTNSQVFLDHIVQNTAQADKRRSRFKITTLLSFSNKEREVEQRIIKLYSITTFIPLRQTKEDSYNLFKSLY</sequence>
<keyword evidence="2 3" id="KW-0040">ANK repeat</keyword>
<dbReference type="PROSITE" id="PS50297">
    <property type="entry name" value="ANK_REP_REGION"/>
    <property type="match status" value="1"/>
</dbReference>
<accession>R0LZD5</accession>
<dbReference type="AlphaFoldDB" id="R0LZD5"/>
<evidence type="ECO:0000256" key="2">
    <source>
        <dbReference type="ARBA" id="ARBA00023043"/>
    </source>
</evidence>
<dbReference type="SUPFAM" id="SSF48403">
    <property type="entry name" value="Ankyrin repeat"/>
    <property type="match status" value="1"/>
</dbReference>
<evidence type="ECO:0000313" key="5">
    <source>
        <dbReference type="Proteomes" id="UP000016927"/>
    </source>
</evidence>
<dbReference type="HOGENOM" id="CLU_049065_0_0_1"/>
<feature type="repeat" description="ANK" evidence="3">
    <location>
        <begin position="309"/>
        <end position="341"/>
    </location>
</feature>
<dbReference type="VEuPathDB" id="MicrosporidiaDB:NBO_1517g0001"/>
<feature type="repeat" description="ANK" evidence="3">
    <location>
        <begin position="276"/>
        <end position="308"/>
    </location>
</feature>
<gene>
    <name evidence="4" type="primary">MIB1</name>
    <name evidence="4" type="ORF">NBO_1517g0001</name>
</gene>
<keyword evidence="1" id="KW-0677">Repeat</keyword>
<evidence type="ECO:0000256" key="3">
    <source>
        <dbReference type="PROSITE-ProRule" id="PRU00023"/>
    </source>
</evidence>
<evidence type="ECO:0000313" key="4">
    <source>
        <dbReference type="EMBL" id="EOB11174.1"/>
    </source>
</evidence>
<dbReference type="Pfam" id="PF12796">
    <property type="entry name" value="Ank_2"/>
    <property type="match status" value="1"/>
</dbReference>
<reference evidence="4 5" key="1">
    <citation type="journal article" date="2013" name="BMC Genomics">
        <title>Comparative genomics of parasitic silkworm microsporidia reveal an association between genome expansion and host adaptation.</title>
        <authorList>
            <person name="Pan G."/>
            <person name="Xu J."/>
            <person name="Li T."/>
            <person name="Xia Q."/>
            <person name="Liu S.L."/>
            <person name="Zhang G."/>
            <person name="Li S."/>
            <person name="Li C."/>
            <person name="Liu H."/>
            <person name="Yang L."/>
            <person name="Liu T."/>
            <person name="Zhang X."/>
            <person name="Wu Z."/>
            <person name="Fan W."/>
            <person name="Dang X."/>
            <person name="Xiang H."/>
            <person name="Tao M."/>
            <person name="Li Y."/>
            <person name="Hu J."/>
            <person name="Li Z."/>
            <person name="Lin L."/>
            <person name="Luo J."/>
            <person name="Geng L."/>
            <person name="Wang L."/>
            <person name="Long M."/>
            <person name="Wan Y."/>
            <person name="He N."/>
            <person name="Zhang Z."/>
            <person name="Lu C."/>
            <person name="Keeling P.J."/>
            <person name="Wang J."/>
            <person name="Xiang Z."/>
            <person name="Zhou Z."/>
        </authorList>
    </citation>
    <scope>NUCLEOTIDE SEQUENCE [LARGE SCALE GENOMIC DNA]</scope>
    <source>
        <strain evidence="5">CQ1 / CVCC 102059</strain>
    </source>
</reference>
<dbReference type="Proteomes" id="UP000016927">
    <property type="component" value="Unassembled WGS sequence"/>
</dbReference>
<keyword evidence="5" id="KW-1185">Reference proteome</keyword>
<protein>
    <submittedName>
        <fullName evidence="4">E3 ubiquitin-protein ligase mib1</fullName>
    </submittedName>
</protein>
<dbReference type="OrthoDB" id="194358at2759"/>
<dbReference type="PANTHER" id="PTHR24126:SF14">
    <property type="entry name" value="ANK_REP_REGION DOMAIN-CONTAINING PROTEIN"/>
    <property type="match status" value="1"/>
</dbReference>
<evidence type="ECO:0000256" key="1">
    <source>
        <dbReference type="ARBA" id="ARBA00022737"/>
    </source>
</evidence>